<sequence>MPIASSPASRRVAPTHRSVGFLFVAALIAFLCLPATASAERPFRLPEQINDRVSALDPTAKGELQSAIDDLYDTHRVRLWVVYVASFEPQDPEAWAAATERASQLSDRDVLLSVATVDQSYYLSSPGLPTDISDSELEDIRVNAIEPALREQDWAGAAIAAAGGLSDAMGATGGGDVVKVLAVGGGVIAVGAGGVVLYSRRKKAQRLEAGTAAARQIDPSDTKALAALPVNALDVRAKEVLVEMDNAVRTSTEELQLAKDEFGDEAARPFTEAFDNANNALAQAFAIRQRLDDDIPETPEQRRDMLVDLISNCGKADRELDAKVTEFDQMRDLLINASSRLDGLTRDIVELTARVPNSDATLTSLVAEFPAPALAPVKDNVTMTKDRLAFADTNVTAAREAIALPAGKQGPAVAAIRAAEAAVAQARTLLDAVDHAAENIRHAIATIGAALDDARKDVAAANELLGHGGPELAKTKNAVEAAIGRAEGIKDSNPLGAFNEIATADVELDKALTVALDRKQNAERLQQQIEQAMTAASSQVTAASDFISTRRGAVDAEARTRLSEAQRHLDEAQRLRASDPSNALVYAQSAAELGSRALRAAQSDVSSWENQQSSRGGSNAGAVLGGILIESMLRGGFSSGSRGGRYSGGGGRGPGSFGGAGSSRRIGGGGRF</sequence>
<evidence type="ECO:0000259" key="3">
    <source>
        <dbReference type="Pfam" id="PF04536"/>
    </source>
</evidence>
<reference evidence="4" key="1">
    <citation type="submission" date="2020-12" db="EMBL/GenBank/DDBJ databases">
        <title>Antrihabitans popcorni sp. nov. and Antrihabitans auranticaus sp. nov., isolated from a larva cave.</title>
        <authorList>
            <person name="Lee S.D."/>
            <person name="Kim I.S."/>
        </authorList>
    </citation>
    <scope>NUCLEOTIDE SEQUENCE</scope>
    <source>
        <strain evidence="4">YC3-6</strain>
    </source>
</reference>
<dbReference type="EMBL" id="JAEMNV010000009">
    <property type="protein sequence ID" value="MBJ8342089.1"/>
    <property type="molecule type" value="Genomic_DNA"/>
</dbReference>
<evidence type="ECO:0000256" key="1">
    <source>
        <dbReference type="SAM" id="Coils"/>
    </source>
</evidence>
<feature type="coiled-coil region" evidence="1">
    <location>
        <begin position="515"/>
        <end position="575"/>
    </location>
</feature>
<dbReference type="RefSeq" id="WP_199707348.1">
    <property type="nucleotide sequence ID" value="NZ_JAEMNV010000009.1"/>
</dbReference>
<proteinExistence type="predicted"/>
<protein>
    <submittedName>
        <fullName evidence="4">TPM domain-containing protein</fullName>
    </submittedName>
</protein>
<keyword evidence="5" id="KW-1185">Reference proteome</keyword>
<feature type="region of interest" description="Disordered" evidence="2">
    <location>
        <begin position="643"/>
        <end position="672"/>
    </location>
</feature>
<dbReference type="Gene3D" id="3.10.310.50">
    <property type="match status" value="1"/>
</dbReference>
<dbReference type="Proteomes" id="UP000655868">
    <property type="component" value="Unassembled WGS sequence"/>
</dbReference>
<feature type="domain" description="TPM" evidence="3">
    <location>
        <begin position="49"/>
        <end position="166"/>
    </location>
</feature>
<keyword evidence="1" id="KW-0175">Coiled coil</keyword>
<comment type="caution">
    <text evidence="4">The sequence shown here is derived from an EMBL/GenBank/DDBJ whole genome shotgun (WGS) entry which is preliminary data.</text>
</comment>
<dbReference type="AlphaFoldDB" id="A0A934U611"/>
<evidence type="ECO:0000313" key="4">
    <source>
        <dbReference type="EMBL" id="MBJ8342089.1"/>
    </source>
</evidence>
<dbReference type="Pfam" id="PF04536">
    <property type="entry name" value="TPM_phosphatase"/>
    <property type="match status" value="1"/>
</dbReference>
<accession>A0A934U611</accession>
<evidence type="ECO:0000256" key="2">
    <source>
        <dbReference type="SAM" id="MobiDB-lite"/>
    </source>
</evidence>
<name>A0A934U611_9NOCA</name>
<gene>
    <name evidence="4" type="ORF">JGU71_24685</name>
</gene>
<organism evidence="4 5">
    <name type="scientific">Antrihabitans stalagmiti</name>
    <dbReference type="NCBI Taxonomy" id="2799499"/>
    <lineage>
        <taxon>Bacteria</taxon>
        <taxon>Bacillati</taxon>
        <taxon>Actinomycetota</taxon>
        <taxon>Actinomycetes</taxon>
        <taxon>Mycobacteriales</taxon>
        <taxon>Nocardiaceae</taxon>
        <taxon>Antrihabitans</taxon>
    </lineage>
</organism>
<dbReference type="InterPro" id="IPR007621">
    <property type="entry name" value="TPM_dom"/>
</dbReference>
<evidence type="ECO:0000313" key="5">
    <source>
        <dbReference type="Proteomes" id="UP000655868"/>
    </source>
</evidence>